<dbReference type="PANTHER" id="PTHR24067">
    <property type="entry name" value="UBIQUITIN-CONJUGATING ENZYME E2"/>
    <property type="match status" value="1"/>
</dbReference>
<accession>A0ABV2AUL8</accession>
<gene>
    <name evidence="6" type="primary">PEX4</name>
    <name evidence="6" type="ORF">MHBO_004919</name>
</gene>
<sequence length="97" mass="10905">MTAPKIFFVTKIFHPNVKFESGEVCLDILQASWSPVWSIESVCRAITLLLAHPEPNSPLNCDAGNLLRAEDLIGYKSIVRFYCEEFGLSKDCVLENN</sequence>
<comment type="caution">
    <text evidence="6">The sequence shown here is derived from an EMBL/GenBank/DDBJ whole genome shotgun (WGS) entry which is preliminary data.</text>
</comment>
<keyword evidence="7" id="KW-1185">Reference proteome</keyword>
<feature type="active site" description="Glycyl thioester intermediate" evidence="3">
    <location>
        <position position="25"/>
    </location>
</feature>
<keyword evidence="6" id="KW-0012">Acyltransferase</keyword>
<evidence type="ECO:0000256" key="3">
    <source>
        <dbReference type="PROSITE-ProRule" id="PRU10133"/>
    </source>
</evidence>
<dbReference type="GO" id="GO:0016874">
    <property type="term" value="F:ligase activity"/>
    <property type="evidence" value="ECO:0007669"/>
    <property type="project" value="UniProtKB-KW"/>
</dbReference>
<reference evidence="6 7" key="1">
    <citation type="journal article" date="2024" name="BMC Biol.">
        <title>Comparative genomics of Ascetosporea gives new insight into the evolutionary basis for animal parasitism in Rhizaria.</title>
        <authorList>
            <person name="Hiltunen Thoren M."/>
            <person name="Onut-Brannstrom I."/>
            <person name="Alfjorden A."/>
            <person name="Peckova H."/>
            <person name="Swords F."/>
            <person name="Hooper C."/>
            <person name="Holzer A.S."/>
            <person name="Bass D."/>
            <person name="Burki F."/>
        </authorList>
    </citation>
    <scope>NUCLEOTIDE SEQUENCE [LARGE SCALE GENOMIC DNA]</scope>
    <source>
        <strain evidence="6">20-A016</strain>
    </source>
</reference>
<dbReference type="InterPro" id="IPR000608">
    <property type="entry name" value="UBC"/>
</dbReference>
<dbReference type="Gene3D" id="3.10.110.10">
    <property type="entry name" value="Ubiquitin Conjugating Enzyme"/>
    <property type="match status" value="1"/>
</dbReference>
<name>A0ABV2AUL8_9EUKA</name>
<dbReference type="EC" id="2.3.2.23" evidence="6"/>
<feature type="domain" description="UBC core" evidence="5">
    <location>
        <begin position="1"/>
        <end position="88"/>
    </location>
</feature>
<keyword evidence="1 6" id="KW-0808">Transferase</keyword>
<evidence type="ECO:0000256" key="2">
    <source>
        <dbReference type="ARBA" id="ARBA00022786"/>
    </source>
</evidence>
<dbReference type="SUPFAM" id="SSF54495">
    <property type="entry name" value="UBC-like"/>
    <property type="match status" value="1"/>
</dbReference>
<dbReference type="Pfam" id="PF00179">
    <property type="entry name" value="UQ_con"/>
    <property type="match status" value="1"/>
</dbReference>
<keyword evidence="4" id="KW-0067">ATP-binding</keyword>
<proteinExistence type="inferred from homology"/>
<protein>
    <submittedName>
        <fullName evidence="6">E2 ubiquitin-protein ligase peroxin 4</fullName>
        <ecNumber evidence="6">2.3.2.23</ecNumber>
    </submittedName>
</protein>
<dbReference type="EMBL" id="JBDODL010005793">
    <property type="protein sequence ID" value="MES1923355.1"/>
    <property type="molecule type" value="Genomic_DNA"/>
</dbReference>
<dbReference type="Proteomes" id="UP001439008">
    <property type="component" value="Unassembled WGS sequence"/>
</dbReference>
<organism evidence="6 7">
    <name type="scientific">Bonamia ostreae</name>
    <dbReference type="NCBI Taxonomy" id="126728"/>
    <lineage>
        <taxon>Eukaryota</taxon>
        <taxon>Sar</taxon>
        <taxon>Rhizaria</taxon>
        <taxon>Endomyxa</taxon>
        <taxon>Ascetosporea</taxon>
        <taxon>Haplosporida</taxon>
        <taxon>Bonamia</taxon>
    </lineage>
</organism>
<evidence type="ECO:0000259" key="5">
    <source>
        <dbReference type="PROSITE" id="PS50127"/>
    </source>
</evidence>
<evidence type="ECO:0000256" key="4">
    <source>
        <dbReference type="RuleBase" id="RU362109"/>
    </source>
</evidence>
<evidence type="ECO:0000313" key="6">
    <source>
        <dbReference type="EMBL" id="MES1923355.1"/>
    </source>
</evidence>
<evidence type="ECO:0000256" key="1">
    <source>
        <dbReference type="ARBA" id="ARBA00022679"/>
    </source>
</evidence>
<dbReference type="SMART" id="SM00212">
    <property type="entry name" value="UBCc"/>
    <property type="match status" value="1"/>
</dbReference>
<dbReference type="InterPro" id="IPR016135">
    <property type="entry name" value="UBQ-conjugating_enzyme/RWD"/>
</dbReference>
<keyword evidence="2 4" id="KW-0833">Ubl conjugation pathway</keyword>
<dbReference type="PROSITE" id="PS50127">
    <property type="entry name" value="UBC_2"/>
    <property type="match status" value="1"/>
</dbReference>
<keyword evidence="4" id="KW-0547">Nucleotide-binding</keyword>
<dbReference type="PROSITE" id="PS00183">
    <property type="entry name" value="UBC_1"/>
    <property type="match status" value="1"/>
</dbReference>
<evidence type="ECO:0000313" key="7">
    <source>
        <dbReference type="Proteomes" id="UP001439008"/>
    </source>
</evidence>
<dbReference type="GO" id="GO:0061631">
    <property type="term" value="F:ubiquitin conjugating enzyme activity"/>
    <property type="evidence" value="ECO:0007669"/>
    <property type="project" value="UniProtKB-EC"/>
</dbReference>
<dbReference type="InterPro" id="IPR050113">
    <property type="entry name" value="Ub_conjugating_enzyme"/>
</dbReference>
<comment type="similarity">
    <text evidence="4">Belongs to the ubiquitin-conjugating enzyme family.</text>
</comment>
<dbReference type="InterPro" id="IPR023313">
    <property type="entry name" value="UBQ-conjugating_AS"/>
</dbReference>
<keyword evidence="6" id="KW-0436">Ligase</keyword>